<dbReference type="InterPro" id="IPR036514">
    <property type="entry name" value="SGNH_hydro_sf"/>
</dbReference>
<gene>
    <name evidence="2" type="ORF">EHO59_11925</name>
</gene>
<keyword evidence="3" id="KW-1185">Reference proteome</keyword>
<keyword evidence="2" id="KW-0378">Hydrolase</keyword>
<name>A0A4R9FQ20_9LEPT</name>
<organism evidence="2 3">
    <name type="scientific">Leptospira semungkisensis</name>
    <dbReference type="NCBI Taxonomy" id="2484985"/>
    <lineage>
        <taxon>Bacteria</taxon>
        <taxon>Pseudomonadati</taxon>
        <taxon>Spirochaetota</taxon>
        <taxon>Spirochaetia</taxon>
        <taxon>Leptospirales</taxon>
        <taxon>Leptospiraceae</taxon>
        <taxon>Leptospira</taxon>
    </lineage>
</organism>
<dbReference type="OrthoDB" id="343100at2"/>
<evidence type="ECO:0000313" key="2">
    <source>
        <dbReference type="EMBL" id="TGK00651.1"/>
    </source>
</evidence>
<dbReference type="EMBL" id="RQEP01000018">
    <property type="protein sequence ID" value="TGK00651.1"/>
    <property type="molecule type" value="Genomic_DNA"/>
</dbReference>
<sequence>MISSKDLSIHRRSPSFSFIRFSLYSAFFFLFFEILLRLPFFPSVEFRLKDKQLHCLSAPISISPSPKNLISSFSDRFKKEYIPWMRLCPNQDITLFHPEKKRMYRVRTNSLGERITAEKNASLNQEQIWILGDSVAMGYLVFDENSLPWILQKDLKDKGQDLLVRNLAVDAVGSLGIQERLKEILENSNPPKTAYWIYHISDFTDSFQEERLIGSEKKRILVQVSYYLSRYSATYNSLKVLYERYKPESAENLVIPSSGSILSKDHPHRLALLSLFNFAKEHRVPLVLVLLPEPKGNYEPFVDSELVKEVREIAMDSDTRVLDLQKEIYDLWKKERKEIFLPLDGHPNEYLYGFISAILAKEIRNP</sequence>
<dbReference type="AlphaFoldDB" id="A0A4R9FQ20"/>
<dbReference type="Gene3D" id="3.40.50.1110">
    <property type="entry name" value="SGNH hydrolase"/>
    <property type="match status" value="1"/>
</dbReference>
<keyword evidence="1" id="KW-0812">Transmembrane</keyword>
<dbReference type="RefSeq" id="WP_135588279.1">
    <property type="nucleotide sequence ID" value="NZ_RQEP01000018.1"/>
</dbReference>
<evidence type="ECO:0000256" key="1">
    <source>
        <dbReference type="SAM" id="Phobius"/>
    </source>
</evidence>
<proteinExistence type="predicted"/>
<protein>
    <submittedName>
        <fullName evidence="2">SGNH/GDSL hydrolase family protein</fullName>
    </submittedName>
</protein>
<evidence type="ECO:0000313" key="3">
    <source>
        <dbReference type="Proteomes" id="UP000297453"/>
    </source>
</evidence>
<reference evidence="2" key="1">
    <citation type="journal article" date="2019" name="PLoS Negl. Trop. Dis.">
        <title>Revisiting the worldwide diversity of Leptospira species in the environment.</title>
        <authorList>
            <person name="Vincent A.T."/>
            <person name="Schiettekatte O."/>
            <person name="Bourhy P."/>
            <person name="Veyrier F.J."/>
            <person name="Picardeau M."/>
        </authorList>
    </citation>
    <scope>NUCLEOTIDE SEQUENCE [LARGE SCALE GENOMIC DNA]</scope>
    <source>
        <strain evidence="2">SSS9</strain>
    </source>
</reference>
<keyword evidence="1" id="KW-0472">Membrane</keyword>
<dbReference type="Proteomes" id="UP000297453">
    <property type="component" value="Unassembled WGS sequence"/>
</dbReference>
<comment type="caution">
    <text evidence="2">The sequence shown here is derived from an EMBL/GenBank/DDBJ whole genome shotgun (WGS) entry which is preliminary data.</text>
</comment>
<dbReference type="NCBIfam" id="NF047474">
    <property type="entry name" value="GDSL_LA_2486"/>
    <property type="match status" value="1"/>
</dbReference>
<feature type="transmembrane region" description="Helical" evidence="1">
    <location>
        <begin position="21"/>
        <end position="41"/>
    </location>
</feature>
<keyword evidence="1" id="KW-1133">Transmembrane helix</keyword>
<dbReference type="GO" id="GO:0016788">
    <property type="term" value="F:hydrolase activity, acting on ester bonds"/>
    <property type="evidence" value="ECO:0007669"/>
    <property type="project" value="UniProtKB-ARBA"/>
</dbReference>
<dbReference type="SUPFAM" id="SSF52266">
    <property type="entry name" value="SGNH hydrolase"/>
    <property type="match status" value="1"/>
</dbReference>
<accession>A0A4R9FQ20</accession>